<dbReference type="RefSeq" id="WP_146523308.1">
    <property type="nucleotide sequence ID" value="NZ_CP151726.1"/>
</dbReference>
<accession>A0A5C5ZWW7</accession>
<evidence type="ECO:0000313" key="2">
    <source>
        <dbReference type="EMBL" id="TWT92104.1"/>
    </source>
</evidence>
<reference evidence="2 3" key="1">
    <citation type="submission" date="2019-02" db="EMBL/GenBank/DDBJ databases">
        <title>Deep-cultivation of Planctomycetes and their phenomic and genomic characterization uncovers novel biology.</title>
        <authorList>
            <person name="Wiegand S."/>
            <person name="Jogler M."/>
            <person name="Boedeker C."/>
            <person name="Pinto D."/>
            <person name="Vollmers J."/>
            <person name="Rivas-Marin E."/>
            <person name="Kohn T."/>
            <person name="Peeters S.H."/>
            <person name="Heuer A."/>
            <person name="Rast P."/>
            <person name="Oberbeckmann S."/>
            <person name="Bunk B."/>
            <person name="Jeske O."/>
            <person name="Meyerdierks A."/>
            <person name="Storesund J.E."/>
            <person name="Kallscheuer N."/>
            <person name="Luecker S."/>
            <person name="Lage O.M."/>
            <person name="Pohl T."/>
            <person name="Merkel B.J."/>
            <person name="Hornburger P."/>
            <person name="Mueller R.-W."/>
            <person name="Bruemmer F."/>
            <person name="Labrenz M."/>
            <person name="Spormann A.M."/>
            <person name="Op Den Camp H."/>
            <person name="Overmann J."/>
            <person name="Amann R."/>
            <person name="Jetten M.S.M."/>
            <person name="Mascher T."/>
            <person name="Medema M.H."/>
            <person name="Devos D.P."/>
            <person name="Kaster A.-K."/>
            <person name="Ovreas L."/>
            <person name="Rohde M."/>
            <person name="Galperin M.Y."/>
            <person name="Jogler C."/>
        </authorList>
    </citation>
    <scope>NUCLEOTIDE SEQUENCE [LARGE SCALE GENOMIC DNA]</scope>
    <source>
        <strain evidence="2 3">Pla52n</strain>
    </source>
</reference>
<keyword evidence="1" id="KW-0732">Signal</keyword>
<proteinExistence type="predicted"/>
<dbReference type="OrthoDB" id="9775763at2"/>
<feature type="signal peptide" evidence="1">
    <location>
        <begin position="1"/>
        <end position="23"/>
    </location>
</feature>
<dbReference type="Proteomes" id="UP000320176">
    <property type="component" value="Unassembled WGS sequence"/>
</dbReference>
<protein>
    <recommendedName>
        <fullName evidence="4">Porin</fullName>
    </recommendedName>
</protein>
<evidence type="ECO:0000313" key="3">
    <source>
        <dbReference type="Proteomes" id="UP000320176"/>
    </source>
</evidence>
<organism evidence="2 3">
    <name type="scientific">Stieleria varia</name>
    <dbReference type="NCBI Taxonomy" id="2528005"/>
    <lineage>
        <taxon>Bacteria</taxon>
        <taxon>Pseudomonadati</taxon>
        <taxon>Planctomycetota</taxon>
        <taxon>Planctomycetia</taxon>
        <taxon>Pirellulales</taxon>
        <taxon>Pirellulaceae</taxon>
        <taxon>Stieleria</taxon>
    </lineage>
</organism>
<gene>
    <name evidence="2" type="ORF">Pla52n_64010</name>
</gene>
<sequence precursor="true">MKLSKLAMLAAIACASYAGNATAGGNDTIQLVSHCAAACDCGEPACGCEAADLGCCDTDSACCDSGCDGGCDSGCGLGIGDCLTGGDCCLGDPWSLFGTEGAYSVGGWIQMGYHSKAVPLFNSRPDNFQLHQAWLYAERAIDTSCGFDIGGRIDYVYGTDGPDTQAFGTGNRGWDNSWDHGNDYGHAIPQLYMEAGYGDMSVKVGHFYTLIGYEVVTAPDNFFYSHAYTMYNSEPFTHTGVLGTYNASDDLTVWGGYTLGWDSGFDDNGDNFLGGFSASVSDSLTLTYATTIGRFGEARFQGVEKGYMQSIVADFALSDKLNYVFQTDYLDTEDNTGATVRETFDINQYLLYSVNDCLGYGARFEWYNEEGVFSPVGTSADIYALTLGVNYKPHANVIVRPEVRFDWDDDQVAGLEDGTDQTTFGFDTIFLF</sequence>
<evidence type="ECO:0008006" key="4">
    <source>
        <dbReference type="Google" id="ProtNLM"/>
    </source>
</evidence>
<evidence type="ECO:0000256" key="1">
    <source>
        <dbReference type="SAM" id="SignalP"/>
    </source>
</evidence>
<comment type="caution">
    <text evidence="2">The sequence shown here is derived from an EMBL/GenBank/DDBJ whole genome shotgun (WGS) entry which is preliminary data.</text>
</comment>
<dbReference type="Pfam" id="PF07642">
    <property type="entry name" value="BBP2"/>
    <property type="match status" value="1"/>
</dbReference>
<feature type="chain" id="PRO_5022679259" description="Porin" evidence="1">
    <location>
        <begin position="24"/>
        <end position="432"/>
    </location>
</feature>
<dbReference type="InterPro" id="IPR011486">
    <property type="entry name" value="BBP2"/>
</dbReference>
<name>A0A5C5ZWW7_9BACT</name>
<keyword evidence="3" id="KW-1185">Reference proteome</keyword>
<dbReference type="SUPFAM" id="SSF56935">
    <property type="entry name" value="Porins"/>
    <property type="match status" value="1"/>
</dbReference>
<dbReference type="EMBL" id="SJPN01000012">
    <property type="protein sequence ID" value="TWT92104.1"/>
    <property type="molecule type" value="Genomic_DNA"/>
</dbReference>
<dbReference type="AlphaFoldDB" id="A0A5C5ZWW7"/>